<accession>C4N0D3</accession>
<dbReference type="GO" id="GO:0005507">
    <property type="term" value="F:copper ion binding"/>
    <property type="evidence" value="ECO:0007669"/>
    <property type="project" value="InterPro"/>
</dbReference>
<dbReference type="GO" id="GO:0010106">
    <property type="term" value="P:cellular response to iron ion starvation"/>
    <property type="evidence" value="ECO:0007669"/>
    <property type="project" value="TreeGrafter"/>
</dbReference>
<dbReference type="AlphaFoldDB" id="C4N0D3"/>
<dbReference type="InterPro" id="IPR011707">
    <property type="entry name" value="Cu-oxidase-like_N"/>
</dbReference>
<gene>
    <name evidence="4" type="primary">LCMO</name>
</gene>
<dbReference type="PANTHER" id="PTHR11709:SF361">
    <property type="entry name" value="IRON TRANSPORT MULTICOPPER OXIDASE FET3"/>
    <property type="match status" value="1"/>
</dbReference>
<dbReference type="Pfam" id="PF07732">
    <property type="entry name" value="Cu-oxidase_3"/>
    <property type="match status" value="1"/>
</dbReference>
<organism evidence="4">
    <name type="scientific">uncultured fungus</name>
    <dbReference type="NCBI Taxonomy" id="175245"/>
    <lineage>
        <taxon>Eukaryota</taxon>
        <taxon>Fungi</taxon>
        <taxon>environmental samples</taxon>
    </lineage>
</organism>
<sequence>HWHGFFQNGTPFQDGPFMVSQCGIAPATASVYKFDLKQSGTFWYHS</sequence>
<dbReference type="Gene3D" id="2.60.40.420">
    <property type="entry name" value="Cupredoxins - blue copper proteins"/>
    <property type="match status" value="1"/>
</dbReference>
<dbReference type="SUPFAM" id="SSF49503">
    <property type="entry name" value="Cupredoxins"/>
    <property type="match status" value="1"/>
</dbReference>
<comment type="similarity">
    <text evidence="1">Belongs to the multicopper oxidase family.</text>
</comment>
<feature type="non-terminal residue" evidence="4">
    <location>
        <position position="1"/>
    </location>
</feature>
<reference evidence="4" key="1">
    <citation type="journal article" date="2010" name="FEMS Microbiol. Ecol.">
        <title>Response of recalcitrant soil substances to reduced N deposition in a spruce forest soil: integrating laccase-encoding genes and lignin decomposition.</title>
        <authorList>
            <person name="Theuerl S."/>
            <person name="Dorr N."/>
            <person name="Guggenberger G."/>
            <person name="Langer U."/>
            <person name="Kaiser K."/>
            <person name="Lamersdorf N."/>
            <person name="Buscot F."/>
        </authorList>
    </citation>
    <scope>NUCLEOTIDE SEQUENCE</scope>
</reference>
<dbReference type="PANTHER" id="PTHR11709">
    <property type="entry name" value="MULTI-COPPER OXIDASE"/>
    <property type="match status" value="1"/>
</dbReference>
<evidence type="ECO:0000313" key="4">
    <source>
        <dbReference type="EMBL" id="ACK99142.1"/>
    </source>
</evidence>
<feature type="non-terminal residue" evidence="4">
    <location>
        <position position="46"/>
    </location>
</feature>
<proteinExistence type="inferred from homology"/>
<dbReference type="GO" id="GO:0033215">
    <property type="term" value="P:reductive iron assimilation"/>
    <property type="evidence" value="ECO:0007669"/>
    <property type="project" value="TreeGrafter"/>
</dbReference>
<name>C4N0D3_9FUNG</name>
<keyword evidence="4" id="KW-0560">Oxidoreductase</keyword>
<evidence type="ECO:0000256" key="1">
    <source>
        <dbReference type="ARBA" id="ARBA00010609"/>
    </source>
</evidence>
<protein>
    <submittedName>
        <fullName evidence="4">Laccase-like multicopper oxidase</fullName>
        <ecNumber evidence="4">1.10.3.2</ecNumber>
    </submittedName>
</protein>
<evidence type="ECO:0000256" key="2">
    <source>
        <dbReference type="ARBA" id="ARBA00023008"/>
    </source>
</evidence>
<dbReference type="EMBL" id="EU882601">
    <property type="protein sequence ID" value="ACK99142.1"/>
    <property type="molecule type" value="Genomic_DNA"/>
</dbReference>
<evidence type="ECO:0000259" key="3">
    <source>
        <dbReference type="Pfam" id="PF07732"/>
    </source>
</evidence>
<dbReference type="EC" id="1.10.3.2" evidence="4"/>
<dbReference type="GO" id="GO:0004322">
    <property type="term" value="F:ferroxidase activity"/>
    <property type="evidence" value="ECO:0007669"/>
    <property type="project" value="TreeGrafter"/>
</dbReference>
<dbReference type="GO" id="GO:0033573">
    <property type="term" value="C:high-affinity iron permease complex"/>
    <property type="evidence" value="ECO:0007669"/>
    <property type="project" value="TreeGrafter"/>
</dbReference>
<feature type="domain" description="Plastocyanin-like" evidence="3">
    <location>
        <begin position="1"/>
        <end position="46"/>
    </location>
</feature>
<keyword evidence="2" id="KW-0186">Copper</keyword>
<dbReference type="InterPro" id="IPR008972">
    <property type="entry name" value="Cupredoxin"/>
</dbReference>
<dbReference type="GO" id="GO:0052716">
    <property type="term" value="F:hydroquinone:oxygen oxidoreductase activity"/>
    <property type="evidence" value="ECO:0007669"/>
    <property type="project" value="UniProtKB-EC"/>
</dbReference>
<dbReference type="InterPro" id="IPR045087">
    <property type="entry name" value="Cu-oxidase_fam"/>
</dbReference>